<proteinExistence type="predicted"/>
<dbReference type="PANTHER" id="PTHR44068">
    <property type="entry name" value="ZGC:194242"/>
    <property type="match status" value="1"/>
</dbReference>
<dbReference type="GO" id="GO:0016126">
    <property type="term" value="P:sterol biosynthetic process"/>
    <property type="evidence" value="ECO:0007669"/>
    <property type="project" value="TreeGrafter"/>
</dbReference>
<dbReference type="EMBL" id="DUAV01000018">
    <property type="protein sequence ID" value="HIG63263.1"/>
    <property type="molecule type" value="Genomic_DNA"/>
</dbReference>
<accession>A0A7C8DCR1</accession>
<dbReference type="Pfam" id="PF08241">
    <property type="entry name" value="Methyltransf_11"/>
    <property type="match status" value="1"/>
</dbReference>
<dbReference type="Proteomes" id="UP000589516">
    <property type="component" value="Unassembled WGS sequence"/>
</dbReference>
<dbReference type="GO" id="GO:0003838">
    <property type="term" value="F:sterol 24-C-methyltransferase activity"/>
    <property type="evidence" value="ECO:0007669"/>
    <property type="project" value="TreeGrafter"/>
</dbReference>
<evidence type="ECO:0000313" key="4">
    <source>
        <dbReference type="Proteomes" id="UP000589516"/>
    </source>
</evidence>
<dbReference type="GO" id="GO:0032259">
    <property type="term" value="P:methylation"/>
    <property type="evidence" value="ECO:0007669"/>
    <property type="project" value="UniProtKB-KW"/>
</dbReference>
<evidence type="ECO:0000256" key="1">
    <source>
        <dbReference type="ARBA" id="ARBA00022679"/>
    </source>
</evidence>
<dbReference type="Gene3D" id="3.40.50.150">
    <property type="entry name" value="Vaccinia Virus protein VP39"/>
    <property type="match status" value="1"/>
</dbReference>
<dbReference type="PANTHER" id="PTHR44068:SF1">
    <property type="entry name" value="HYPOTHETICAL LOC100005854"/>
    <property type="match status" value="1"/>
</dbReference>
<dbReference type="AlphaFoldDB" id="A0A7C8DCR1"/>
<keyword evidence="3" id="KW-0489">Methyltransferase</keyword>
<evidence type="ECO:0000259" key="2">
    <source>
        <dbReference type="Pfam" id="PF08241"/>
    </source>
</evidence>
<sequence length="273" mass="30747">MTQWDIEDITPALRDSPPDRRNQVWRDWYNHLISQLDNCDYRFMNYGYLGREGPELEPSDEADRIFIELYQVTLGGTDLTDKDVLDISSGLGGGAYWISRTCQPSSLVGMDLSPEAVGLCSKRYSDQHNLRFVVGDAESLPFPDNSFDVVYNIEASHCYTNFDVFLSEIFRVLRAGGVFCWSDFQSRTSMEKIESDFENSGLDIVSLNDITDGVLRSLDLVHKAISEGKLDSNQIIWSSDTDSLQDVIQEFAGGGRSYHCCNLSKKNSIGSKI</sequence>
<organism evidence="3 4">
    <name type="scientific">Marine Group III euryarchaeote</name>
    <dbReference type="NCBI Taxonomy" id="2173149"/>
    <lineage>
        <taxon>Archaea</taxon>
        <taxon>Methanobacteriati</taxon>
        <taxon>Thermoplasmatota</taxon>
        <taxon>Thermoplasmata</taxon>
        <taxon>Candidatus Thermoprofundales</taxon>
    </lineage>
</organism>
<gene>
    <name evidence="3" type="ORF">EYQ16_01930</name>
</gene>
<dbReference type="SUPFAM" id="SSF53335">
    <property type="entry name" value="S-adenosyl-L-methionine-dependent methyltransferases"/>
    <property type="match status" value="1"/>
</dbReference>
<evidence type="ECO:0000313" key="3">
    <source>
        <dbReference type="EMBL" id="HIG63263.1"/>
    </source>
</evidence>
<dbReference type="CDD" id="cd02440">
    <property type="entry name" value="AdoMet_MTases"/>
    <property type="match status" value="1"/>
</dbReference>
<protein>
    <submittedName>
        <fullName evidence="3">Class I SAM-dependent methyltransferase</fullName>
    </submittedName>
</protein>
<feature type="domain" description="Methyltransferase type 11" evidence="2">
    <location>
        <begin position="85"/>
        <end position="180"/>
    </location>
</feature>
<keyword evidence="1 3" id="KW-0808">Transferase</keyword>
<name>A0A7C8DCR1_9ARCH</name>
<dbReference type="InterPro" id="IPR029063">
    <property type="entry name" value="SAM-dependent_MTases_sf"/>
</dbReference>
<comment type="caution">
    <text evidence="3">The sequence shown here is derived from an EMBL/GenBank/DDBJ whole genome shotgun (WGS) entry which is preliminary data.</text>
</comment>
<dbReference type="InterPro" id="IPR013216">
    <property type="entry name" value="Methyltransf_11"/>
</dbReference>
<reference evidence="4" key="1">
    <citation type="journal article" date="2019" name="bioRxiv">
        <title>Genome diversification in globally distributed novel marine Proteobacteria is linked to environmental adaptation.</title>
        <authorList>
            <person name="Zhou Z."/>
            <person name="Tran P.Q."/>
            <person name="Kieft K."/>
            <person name="Anantharaman K."/>
        </authorList>
    </citation>
    <scope>NUCLEOTIDE SEQUENCE [LARGE SCALE GENOMIC DNA]</scope>
</reference>
<dbReference type="InterPro" id="IPR050447">
    <property type="entry name" value="Erg6_SMT_methyltransf"/>
</dbReference>